<evidence type="ECO:0000313" key="10">
    <source>
        <dbReference type="Proteomes" id="UP001058533"/>
    </source>
</evidence>
<evidence type="ECO:0000256" key="7">
    <source>
        <dbReference type="PROSITE-ProRule" id="PRU01373"/>
    </source>
</evidence>
<dbReference type="Proteomes" id="UP001058533">
    <property type="component" value="Chromosome"/>
</dbReference>
<evidence type="ECO:0000256" key="3">
    <source>
        <dbReference type="ARBA" id="ARBA00022679"/>
    </source>
</evidence>
<dbReference type="Pfam" id="PF03734">
    <property type="entry name" value="YkuD"/>
    <property type="match status" value="1"/>
</dbReference>
<evidence type="ECO:0000313" key="9">
    <source>
        <dbReference type="EMBL" id="UUL82365.1"/>
    </source>
</evidence>
<dbReference type="PANTHER" id="PTHR41533">
    <property type="entry name" value="L,D-TRANSPEPTIDASE HI_1667-RELATED"/>
    <property type="match status" value="1"/>
</dbReference>
<dbReference type="InterPro" id="IPR052905">
    <property type="entry name" value="LD-transpeptidase_YkuD-like"/>
</dbReference>
<dbReference type="PANTHER" id="PTHR41533:SF2">
    <property type="entry name" value="BLR7131 PROTEIN"/>
    <property type="match status" value="1"/>
</dbReference>
<comment type="pathway">
    <text evidence="1 7">Cell wall biogenesis; peptidoglycan biosynthesis.</text>
</comment>
<dbReference type="InterPro" id="IPR038063">
    <property type="entry name" value="Transpep_catalytic_dom"/>
</dbReference>
<dbReference type="Gene3D" id="2.40.440.10">
    <property type="entry name" value="L,D-transpeptidase catalytic domain-like"/>
    <property type="match status" value="1"/>
</dbReference>
<keyword evidence="5 7" id="KW-0573">Peptidoglycan synthesis</keyword>
<dbReference type="SUPFAM" id="SSF141523">
    <property type="entry name" value="L,D-transpeptidase catalytic domain-like"/>
    <property type="match status" value="1"/>
</dbReference>
<accession>A0ABY5L9C2</accession>
<reference evidence="9" key="1">
    <citation type="submission" date="2022-07" db="EMBL/GenBank/DDBJ databases">
        <title>Sphingomonas sp. nov., a novel bacterium isolated from the north slope of the Mount Everest.</title>
        <authorList>
            <person name="Cui X."/>
            <person name="Liu Y."/>
        </authorList>
    </citation>
    <scope>NUCLEOTIDE SEQUENCE</scope>
    <source>
        <strain evidence="9">S5-59</strain>
    </source>
</reference>
<dbReference type="InterPro" id="IPR045380">
    <property type="entry name" value="LD_TPept_scaffold_dom"/>
</dbReference>
<protein>
    <submittedName>
        <fullName evidence="9">L,D-transpeptidase family protein</fullName>
    </submittedName>
</protein>
<gene>
    <name evidence="9" type="ORF">NMP03_14490</name>
</gene>
<evidence type="ECO:0000256" key="1">
    <source>
        <dbReference type="ARBA" id="ARBA00004752"/>
    </source>
</evidence>
<proteinExistence type="inferred from homology"/>
<dbReference type="PROSITE" id="PS52029">
    <property type="entry name" value="LD_TPASE"/>
    <property type="match status" value="1"/>
</dbReference>
<sequence>MPEAIPLVAGKRVDKLMLSSRRSRRQTTRIMLAALCAAGVLLALSVALLFSSDMAKSRLWPDRIALRSALADRNVSYMRPAYASRHFKPIWLKGAAAPTAIDFIDRLEASGTDGLSPAKYAAPILRYRVANLPKASRAERIKTELLLSMTYAVFISDLHTPAEAADVLYTDPAFQPPFREQTAILAHLASTNSPTAALALSGRMNGFYLQMRDALSRHRRAIAPDQATENVLLQNLDRLRALPSNLGERFVLVNVAANRLWLYEDRNVVDTMKVVVGTADEQTPQMAALIRHAIFNPFWNVPPDITRDTFAPRLAANPAVLSDLRMDPWSDFTPGAIKLDPQEMDWQAIAAGQMIGWLRQRPGGNNAMGAVKFMFPNRLGIYLHDTPERAYFDSDERFFSAGCVRVEDAQRLTQWLYRGRQHGLQRDLPEQRIDLPSPVPVYLVYLTATPDKGRIRLSRDIYGRDRAPIAA</sequence>
<evidence type="ECO:0000259" key="8">
    <source>
        <dbReference type="PROSITE" id="PS52029"/>
    </source>
</evidence>
<dbReference type="RefSeq" id="WP_256506183.1">
    <property type="nucleotide sequence ID" value="NZ_CP101740.1"/>
</dbReference>
<organism evidence="9 10">
    <name type="scientific">Sphingomonas qomolangmaensis</name>
    <dbReference type="NCBI Taxonomy" id="2918765"/>
    <lineage>
        <taxon>Bacteria</taxon>
        <taxon>Pseudomonadati</taxon>
        <taxon>Pseudomonadota</taxon>
        <taxon>Alphaproteobacteria</taxon>
        <taxon>Sphingomonadales</taxon>
        <taxon>Sphingomonadaceae</taxon>
        <taxon>Sphingomonas</taxon>
    </lineage>
</organism>
<dbReference type="InterPro" id="IPR005490">
    <property type="entry name" value="LD_TPept_cat_dom"/>
</dbReference>
<evidence type="ECO:0000256" key="2">
    <source>
        <dbReference type="ARBA" id="ARBA00005992"/>
    </source>
</evidence>
<comment type="similarity">
    <text evidence="2">Belongs to the YkuD family.</text>
</comment>
<feature type="active site" description="Proton donor/acceptor" evidence="7">
    <location>
        <position position="384"/>
    </location>
</feature>
<feature type="active site" description="Nucleophile" evidence="7">
    <location>
        <position position="403"/>
    </location>
</feature>
<feature type="domain" description="L,D-TPase catalytic" evidence="8">
    <location>
        <begin position="249"/>
        <end position="442"/>
    </location>
</feature>
<evidence type="ECO:0000256" key="5">
    <source>
        <dbReference type="ARBA" id="ARBA00022984"/>
    </source>
</evidence>
<keyword evidence="3" id="KW-0808">Transferase</keyword>
<dbReference type="Pfam" id="PF20142">
    <property type="entry name" value="Scaffold"/>
    <property type="match status" value="1"/>
</dbReference>
<keyword evidence="4 7" id="KW-0133">Cell shape</keyword>
<evidence type="ECO:0000256" key="6">
    <source>
        <dbReference type="ARBA" id="ARBA00023316"/>
    </source>
</evidence>
<dbReference type="EMBL" id="CP101740">
    <property type="protein sequence ID" value="UUL82365.1"/>
    <property type="molecule type" value="Genomic_DNA"/>
</dbReference>
<evidence type="ECO:0000256" key="4">
    <source>
        <dbReference type="ARBA" id="ARBA00022960"/>
    </source>
</evidence>
<keyword evidence="10" id="KW-1185">Reference proteome</keyword>
<keyword evidence="6 7" id="KW-0961">Cell wall biogenesis/degradation</keyword>
<name>A0ABY5L9C2_9SPHN</name>
<dbReference type="CDD" id="cd16913">
    <property type="entry name" value="YkuD_like"/>
    <property type="match status" value="1"/>
</dbReference>